<feature type="domain" description="HTH cro/C1-type" evidence="1">
    <location>
        <begin position="3"/>
        <end position="61"/>
    </location>
</feature>
<evidence type="ECO:0000313" key="2">
    <source>
        <dbReference type="EMBL" id="AIZ15215.1"/>
    </source>
</evidence>
<dbReference type="KEGG" id="bka:AH68_09425"/>
<dbReference type="Gene3D" id="1.10.260.40">
    <property type="entry name" value="lambda repressor-like DNA-binding domains"/>
    <property type="match status" value="1"/>
</dbReference>
<dbReference type="Pfam" id="PF01381">
    <property type="entry name" value="HTH_3"/>
    <property type="match status" value="1"/>
</dbReference>
<dbReference type="GO" id="GO:0003677">
    <property type="term" value="F:DNA binding"/>
    <property type="evidence" value="ECO:0007669"/>
    <property type="project" value="InterPro"/>
</dbReference>
<proteinExistence type="predicted"/>
<dbReference type="HOGENOM" id="CLU_066192_62_5_11"/>
<sequence length="71" mass="7895">MGLKELRMKRGLTQRELAEKVGISYGRIGDYEQGRYTVGGMSLDLAIKFCDALRVANPRKLLDSDSETSAD</sequence>
<dbReference type="CDD" id="cd00093">
    <property type="entry name" value="HTH_XRE"/>
    <property type="match status" value="1"/>
</dbReference>
<dbReference type="AlphaFoldDB" id="A0A0A7I7K4"/>
<organism evidence="2 3">
    <name type="scientific">Bifidobacterium catenulatum PV20-2</name>
    <dbReference type="NCBI Taxonomy" id="1447716"/>
    <lineage>
        <taxon>Bacteria</taxon>
        <taxon>Bacillati</taxon>
        <taxon>Actinomycetota</taxon>
        <taxon>Actinomycetes</taxon>
        <taxon>Bifidobacteriales</taxon>
        <taxon>Bifidobacteriaceae</taxon>
        <taxon>Bifidobacterium</taxon>
    </lineage>
</organism>
<dbReference type="RefSeq" id="WP_039199394.1">
    <property type="nucleotide sequence ID" value="NZ_CP007456.1"/>
</dbReference>
<name>A0A0A7I7K4_9BIFI</name>
<protein>
    <recommendedName>
        <fullName evidence="1">HTH cro/C1-type domain-containing protein</fullName>
    </recommendedName>
</protein>
<accession>A0A0A7I7K4</accession>
<evidence type="ECO:0000259" key="1">
    <source>
        <dbReference type="PROSITE" id="PS50943"/>
    </source>
</evidence>
<reference evidence="2 3" key="1">
    <citation type="journal article" date="2015" name="Genome Announc.">
        <title>Complete and Assembled Genome Sequence of Bifidobacterium kashiwanohense PV20-2, Isolated from the Feces of an Anemic Kenyan Infant.</title>
        <authorList>
            <person name="Vazquez-Gutierrez P."/>
            <person name="Lacroix C."/>
            <person name="Chassard C."/>
            <person name="Klumpp J."/>
            <person name="Jans C."/>
            <person name="Stevens M.J."/>
        </authorList>
    </citation>
    <scope>NUCLEOTIDE SEQUENCE [LARGE SCALE GENOMIC DNA]</scope>
    <source>
        <strain evidence="2 3">PV20-2</strain>
    </source>
</reference>
<dbReference type="Proteomes" id="UP000030625">
    <property type="component" value="Chromosome"/>
</dbReference>
<evidence type="ECO:0000313" key="3">
    <source>
        <dbReference type="Proteomes" id="UP000030625"/>
    </source>
</evidence>
<dbReference type="SMART" id="SM00530">
    <property type="entry name" value="HTH_XRE"/>
    <property type="match status" value="1"/>
</dbReference>
<dbReference type="STRING" id="1447716.AH68_09425"/>
<dbReference type="OrthoDB" id="3235880at2"/>
<dbReference type="InterPro" id="IPR010982">
    <property type="entry name" value="Lambda_DNA-bd_dom_sf"/>
</dbReference>
<gene>
    <name evidence="2" type="ORF">AH68_09425</name>
</gene>
<dbReference type="SUPFAM" id="SSF47413">
    <property type="entry name" value="lambda repressor-like DNA-binding domains"/>
    <property type="match status" value="1"/>
</dbReference>
<dbReference type="PROSITE" id="PS50943">
    <property type="entry name" value="HTH_CROC1"/>
    <property type="match status" value="1"/>
</dbReference>
<dbReference type="EMBL" id="CP007456">
    <property type="protein sequence ID" value="AIZ15215.1"/>
    <property type="molecule type" value="Genomic_DNA"/>
</dbReference>
<dbReference type="InterPro" id="IPR001387">
    <property type="entry name" value="Cro/C1-type_HTH"/>
</dbReference>